<dbReference type="STRING" id="391595.RLO149_c031670"/>
<dbReference type="Gene3D" id="3.30.390.50">
    <property type="entry name" value="CO dehydrogenase flavoprotein, C-terminal domain"/>
    <property type="match status" value="1"/>
</dbReference>
<dbReference type="GO" id="GO:0016491">
    <property type="term" value="F:oxidoreductase activity"/>
    <property type="evidence" value="ECO:0007669"/>
    <property type="project" value="UniProtKB-KW"/>
</dbReference>
<dbReference type="InterPro" id="IPR016166">
    <property type="entry name" value="FAD-bd_PCMH"/>
</dbReference>
<evidence type="ECO:0000313" key="6">
    <source>
        <dbReference type="Proteomes" id="UP000001353"/>
    </source>
</evidence>
<dbReference type="Pfam" id="PF00941">
    <property type="entry name" value="FAD_binding_5"/>
    <property type="match status" value="1"/>
</dbReference>
<keyword evidence="1" id="KW-0285">Flavoprotein</keyword>
<reference evidence="5 6" key="1">
    <citation type="journal article" date="2011" name="BMC Genomics">
        <title>Comparative genome analysis and genome-guided physiological analysis of Roseobacter litoralis.</title>
        <authorList>
            <person name="Kalhoefer D."/>
            <person name="Thole S."/>
            <person name="Voget S."/>
            <person name="Lehmann R."/>
            <person name="Liesegang H."/>
            <person name="Wollher A."/>
            <person name="Daniel R."/>
            <person name="Simon M."/>
            <person name="Brinkhoff T."/>
        </authorList>
    </citation>
    <scope>NUCLEOTIDE SEQUENCE [LARGE SCALE GENOMIC DNA]</scope>
    <source>
        <strain evidence="6">ATCC 49566 / DSM 6996 / JCM 21268 / NBRC 15278 / OCh 149</strain>
    </source>
</reference>
<sequence length="280" mass="29043">MSYAMPLTLPEALALLRDGSPRIIAGCTDFFPAQAPGARTESILDITAISDCRGISEIADGWRIGAAASWTDVVRAPLPPAFDALKLAAREVGSIQIQNRGTVVGNLCNASPAADGVPPLLALNAKVEIASCDATRTVPLNAFIQGVRKVDLAADEMVVAVIVPKVTTSAQSAFLKLGSRKHLVISIAMVAAVVEVQNGMLSDVRVAVGSCSAVAQRLPGLEARLIGCAVGDVPTLDFAAQDSLAPLTPISDVRGSAEYRMDVAAELCRRAVVQACEGVS</sequence>
<dbReference type="InterPro" id="IPR036683">
    <property type="entry name" value="CO_DH_flav_C_dom_sf"/>
</dbReference>
<dbReference type="Gene3D" id="3.30.465.10">
    <property type="match status" value="1"/>
</dbReference>
<evidence type="ECO:0000256" key="2">
    <source>
        <dbReference type="ARBA" id="ARBA00022827"/>
    </source>
</evidence>
<dbReference type="InterPro" id="IPR002346">
    <property type="entry name" value="Mopterin_DH_FAD-bd"/>
</dbReference>
<name>F7ZJU8_ROSLO</name>
<dbReference type="GO" id="GO:0071949">
    <property type="term" value="F:FAD binding"/>
    <property type="evidence" value="ECO:0007669"/>
    <property type="project" value="InterPro"/>
</dbReference>
<dbReference type="OrthoDB" id="9814706at2"/>
<dbReference type="PROSITE" id="PS51387">
    <property type="entry name" value="FAD_PCMH"/>
    <property type="match status" value="1"/>
</dbReference>
<dbReference type="InterPro" id="IPR016169">
    <property type="entry name" value="FAD-bd_PCMH_sub2"/>
</dbReference>
<organism evidence="5 6">
    <name type="scientific">Roseobacter litoralis (strain ATCC 49566 / DSM 6996 / JCM 21268 / NBRC 15278 / OCh 149)</name>
    <dbReference type="NCBI Taxonomy" id="391595"/>
    <lineage>
        <taxon>Bacteria</taxon>
        <taxon>Pseudomonadati</taxon>
        <taxon>Pseudomonadota</taxon>
        <taxon>Alphaproteobacteria</taxon>
        <taxon>Rhodobacterales</taxon>
        <taxon>Roseobacteraceae</taxon>
        <taxon>Roseobacter</taxon>
    </lineage>
</organism>
<dbReference type="RefSeq" id="WP_013963033.1">
    <property type="nucleotide sequence ID" value="NC_015730.1"/>
</dbReference>
<evidence type="ECO:0000256" key="3">
    <source>
        <dbReference type="ARBA" id="ARBA00023002"/>
    </source>
</evidence>
<dbReference type="InterPro" id="IPR036318">
    <property type="entry name" value="FAD-bd_PCMH-like_sf"/>
</dbReference>
<keyword evidence="2" id="KW-0274">FAD</keyword>
<dbReference type="Proteomes" id="UP000001353">
    <property type="component" value="Chromosome"/>
</dbReference>
<dbReference type="EMBL" id="CP002623">
    <property type="protein sequence ID" value="AEI95123.1"/>
    <property type="molecule type" value="Genomic_DNA"/>
</dbReference>
<dbReference type="SMART" id="SM01092">
    <property type="entry name" value="CO_deh_flav_C"/>
    <property type="match status" value="1"/>
</dbReference>
<gene>
    <name evidence="5" type="ordered locus">RLO149_c031670</name>
</gene>
<evidence type="ECO:0000259" key="4">
    <source>
        <dbReference type="PROSITE" id="PS51387"/>
    </source>
</evidence>
<evidence type="ECO:0000313" key="5">
    <source>
        <dbReference type="EMBL" id="AEI95123.1"/>
    </source>
</evidence>
<dbReference type="Pfam" id="PF03450">
    <property type="entry name" value="CO_deh_flav_C"/>
    <property type="match status" value="1"/>
</dbReference>
<dbReference type="InterPro" id="IPR051312">
    <property type="entry name" value="Diverse_Substr_Oxidored"/>
</dbReference>
<protein>
    <submittedName>
        <fullName evidence="5">Molybdenum hydroxylase family protein, medium subunit</fullName>
    </submittedName>
</protein>
<dbReference type="HOGENOM" id="CLU_058050_0_0_5"/>
<dbReference type="AlphaFoldDB" id="F7ZJU8"/>
<dbReference type="PANTHER" id="PTHR42659">
    <property type="entry name" value="XANTHINE DEHYDROGENASE SUBUNIT C-RELATED"/>
    <property type="match status" value="1"/>
</dbReference>
<dbReference type="PANTHER" id="PTHR42659:SF2">
    <property type="entry name" value="XANTHINE DEHYDROGENASE SUBUNIT C-RELATED"/>
    <property type="match status" value="1"/>
</dbReference>
<feature type="domain" description="FAD-binding PCMH-type" evidence="4">
    <location>
        <begin position="1"/>
        <end position="168"/>
    </location>
</feature>
<keyword evidence="6" id="KW-1185">Reference proteome</keyword>
<proteinExistence type="predicted"/>
<keyword evidence="3" id="KW-0560">Oxidoreductase</keyword>
<dbReference type="KEGG" id="rli:RLO149_c031670"/>
<dbReference type="InterPro" id="IPR005107">
    <property type="entry name" value="CO_DH_flav_C"/>
</dbReference>
<dbReference type="SUPFAM" id="SSF56176">
    <property type="entry name" value="FAD-binding/transporter-associated domain-like"/>
    <property type="match status" value="1"/>
</dbReference>
<dbReference type="SUPFAM" id="SSF55447">
    <property type="entry name" value="CO dehydrogenase flavoprotein C-terminal domain-like"/>
    <property type="match status" value="1"/>
</dbReference>
<dbReference type="eggNOG" id="COG1319">
    <property type="taxonomic scope" value="Bacteria"/>
</dbReference>
<accession>F7ZJU8</accession>
<evidence type="ECO:0000256" key="1">
    <source>
        <dbReference type="ARBA" id="ARBA00022630"/>
    </source>
</evidence>